<proteinExistence type="inferred from homology"/>
<feature type="compositionally biased region" description="Basic and acidic residues" evidence="3">
    <location>
        <begin position="53"/>
        <end position="63"/>
    </location>
</feature>
<dbReference type="PANTHER" id="PTHR32295">
    <property type="entry name" value="IQ-DOMAIN 5-RELATED"/>
    <property type="match status" value="1"/>
</dbReference>
<feature type="compositionally biased region" description="Polar residues" evidence="3">
    <location>
        <begin position="405"/>
        <end position="418"/>
    </location>
</feature>
<dbReference type="EMBL" id="JBDFQZ010000005">
    <property type="protein sequence ID" value="KAK9725213.1"/>
    <property type="molecule type" value="Genomic_DNA"/>
</dbReference>
<dbReference type="PROSITE" id="PS50096">
    <property type="entry name" value="IQ"/>
    <property type="match status" value="1"/>
</dbReference>
<feature type="region of interest" description="Disordered" evidence="3">
    <location>
        <begin position="543"/>
        <end position="563"/>
    </location>
</feature>
<accession>A0AAW1L0J6</accession>
<feature type="region of interest" description="Disordered" evidence="3">
    <location>
        <begin position="1"/>
        <end position="188"/>
    </location>
</feature>
<feature type="region of interest" description="Disordered" evidence="3">
    <location>
        <begin position="368"/>
        <end position="453"/>
    </location>
</feature>
<evidence type="ECO:0000256" key="1">
    <source>
        <dbReference type="ARBA" id="ARBA00022860"/>
    </source>
</evidence>
<dbReference type="SMART" id="SM00015">
    <property type="entry name" value="IQ"/>
    <property type="match status" value="1"/>
</dbReference>
<sequence>MGKKGSWFSAIKRVFTHSSKDKGADGTEKKSSKEKKKKGFRPLFREPSSIEKILGEAEREHLVRNHRPPTPPERSKLPPHVTPLVRNATLLWDDDSSRAADSPPRDPSPPRVASPPRNVVQSTTPLADAARPSPPRVATPPPPPPPRRAAPPPRGATPVNEVTPARAPSPRGVRPRRPEPTLKNQHVSATKIQTAYRGYMARRSYRALRGLVRLQGVVKGQSVKRQTANTLKCMQMLVRVQTQIQARRVQMLENQAPQRQALSKNEKDLETAFGKWLSENQEDWDDSTLTKEEIEARMQRKFDAIVKRERALAYAYSHQSWKSTPRIGHGALADFRTGGYPYWWNWLEQRQPQPSMTTLATTNVPKSPFTKNFHLTPTRPTTNFKASPFPHSTNTNRLSLGFENMDNSTPKSTRSSIPPRTRQAMTPPPGRRLSRGSAATSPFNNAAFRDDDSLTSCPPFSGPRYMSPTASAQAKLKAGKEPFPDSPGSITSDVSKRRVSYPLGGQGTGSFKWSKGSFFSNKETSSQRGVGKIQTAQSVGNLSIDSSTSMPASVGKKPFNRFV</sequence>
<comment type="caution">
    <text evidence="4">The sequence shown here is derived from an EMBL/GenBank/DDBJ whole genome shotgun (WGS) entry which is preliminary data.</text>
</comment>
<evidence type="ECO:0008006" key="6">
    <source>
        <dbReference type="Google" id="ProtNLM"/>
    </source>
</evidence>
<organism evidence="4 5">
    <name type="scientific">Saponaria officinalis</name>
    <name type="common">Common soapwort</name>
    <name type="synonym">Lychnis saponaria</name>
    <dbReference type="NCBI Taxonomy" id="3572"/>
    <lineage>
        <taxon>Eukaryota</taxon>
        <taxon>Viridiplantae</taxon>
        <taxon>Streptophyta</taxon>
        <taxon>Embryophyta</taxon>
        <taxon>Tracheophyta</taxon>
        <taxon>Spermatophyta</taxon>
        <taxon>Magnoliopsida</taxon>
        <taxon>eudicotyledons</taxon>
        <taxon>Gunneridae</taxon>
        <taxon>Pentapetalae</taxon>
        <taxon>Caryophyllales</taxon>
        <taxon>Caryophyllaceae</taxon>
        <taxon>Caryophylleae</taxon>
        <taxon>Saponaria</taxon>
    </lineage>
</organism>
<keyword evidence="1" id="KW-0112">Calmodulin-binding</keyword>
<dbReference type="EMBL" id="JBDFQZ010000005">
    <property type="protein sequence ID" value="KAK9725212.1"/>
    <property type="molecule type" value="Genomic_DNA"/>
</dbReference>
<comment type="similarity">
    <text evidence="2">Belongs to the IQD family.</text>
</comment>
<dbReference type="AlphaFoldDB" id="A0AAW1L0J6"/>
<dbReference type="CDD" id="cd23767">
    <property type="entry name" value="IQCD"/>
    <property type="match status" value="1"/>
</dbReference>
<dbReference type="EMBL" id="JBDFQZ010000005">
    <property type="protein sequence ID" value="KAK9725210.1"/>
    <property type="molecule type" value="Genomic_DNA"/>
</dbReference>
<gene>
    <name evidence="4" type="ORF">RND81_05G128700</name>
</gene>
<dbReference type="InterPro" id="IPR000048">
    <property type="entry name" value="IQ_motif_EF-hand-BS"/>
</dbReference>
<dbReference type="EMBL" id="JBDFQZ010000005">
    <property type="protein sequence ID" value="KAK9725211.1"/>
    <property type="molecule type" value="Genomic_DNA"/>
</dbReference>
<dbReference type="Pfam" id="PF00612">
    <property type="entry name" value="IQ"/>
    <property type="match status" value="1"/>
</dbReference>
<dbReference type="Gene3D" id="1.20.5.1190">
    <property type="entry name" value="iswi atpase"/>
    <property type="match status" value="1"/>
</dbReference>
<feature type="compositionally biased region" description="Polar residues" evidence="3">
    <location>
        <begin position="368"/>
        <end position="398"/>
    </location>
</feature>
<evidence type="ECO:0000313" key="4">
    <source>
        <dbReference type="EMBL" id="KAK9725211.1"/>
    </source>
</evidence>
<keyword evidence="5" id="KW-1185">Reference proteome</keyword>
<dbReference type="GO" id="GO:0005516">
    <property type="term" value="F:calmodulin binding"/>
    <property type="evidence" value="ECO:0007669"/>
    <property type="project" value="UniProtKB-KW"/>
</dbReference>
<protein>
    <recommendedName>
        <fullName evidence="6">DUF4005 domain-containing protein</fullName>
    </recommendedName>
</protein>
<evidence type="ECO:0000256" key="3">
    <source>
        <dbReference type="SAM" id="MobiDB-lite"/>
    </source>
</evidence>
<feature type="compositionally biased region" description="Pro residues" evidence="3">
    <location>
        <begin position="132"/>
        <end position="155"/>
    </location>
</feature>
<evidence type="ECO:0000256" key="2">
    <source>
        <dbReference type="ARBA" id="ARBA00024341"/>
    </source>
</evidence>
<dbReference type="PANTHER" id="PTHR32295:SF113">
    <property type="entry name" value="PROTEIN IQ-DOMAIN 14"/>
    <property type="match status" value="1"/>
</dbReference>
<name>A0AAW1L0J6_SAPOF</name>
<reference evidence="4 5" key="1">
    <citation type="submission" date="2024-03" db="EMBL/GenBank/DDBJ databases">
        <title>WGS assembly of Saponaria officinalis var. Norfolk2.</title>
        <authorList>
            <person name="Jenkins J."/>
            <person name="Shu S."/>
            <person name="Grimwood J."/>
            <person name="Barry K."/>
            <person name="Goodstein D."/>
            <person name="Schmutz J."/>
            <person name="Leebens-Mack J."/>
            <person name="Osbourn A."/>
        </authorList>
    </citation>
    <scope>NUCLEOTIDE SEQUENCE [LARGE SCALE GENOMIC DNA]</scope>
    <source>
        <strain evidence="5">cv. Norfolk2</strain>
        <strain evidence="4">JIC</strain>
        <tissue evidence="4">Leaf</tissue>
    </source>
</reference>
<dbReference type="Proteomes" id="UP001443914">
    <property type="component" value="Unassembled WGS sequence"/>
</dbReference>
<evidence type="ECO:0000313" key="5">
    <source>
        <dbReference type="Proteomes" id="UP001443914"/>
    </source>
</evidence>
<feature type="compositionally biased region" description="Basic and acidic residues" evidence="3">
    <location>
        <begin position="18"/>
        <end position="31"/>
    </location>
</feature>